<dbReference type="PANTHER" id="PTHR32243">
    <property type="entry name" value="MALTOSE TRANSPORT SYSTEM PERMEASE-RELATED"/>
    <property type="match status" value="1"/>
</dbReference>
<evidence type="ECO:0000313" key="12">
    <source>
        <dbReference type="Proteomes" id="UP000050909"/>
    </source>
</evidence>
<comment type="caution">
    <text evidence="11">The sequence shown here is derived from an EMBL/GenBank/DDBJ whole genome shotgun (WGS) entry which is preliminary data.</text>
</comment>
<feature type="transmembrane region" description="Helical" evidence="9">
    <location>
        <begin position="79"/>
        <end position="104"/>
    </location>
</feature>
<feature type="transmembrane region" description="Helical" evidence="9">
    <location>
        <begin position="20"/>
        <end position="41"/>
    </location>
</feature>
<evidence type="ECO:0000313" key="11">
    <source>
        <dbReference type="EMBL" id="KRK37622.1"/>
    </source>
</evidence>
<dbReference type="CDD" id="cd06261">
    <property type="entry name" value="TM_PBP2"/>
    <property type="match status" value="1"/>
</dbReference>
<keyword evidence="12" id="KW-1185">Reference proteome</keyword>
<protein>
    <submittedName>
        <fullName evidence="11">Maltose transport system permease MalG</fullName>
    </submittedName>
</protein>
<evidence type="ECO:0000256" key="5">
    <source>
        <dbReference type="ARBA" id="ARBA00022597"/>
    </source>
</evidence>
<dbReference type="PROSITE" id="PS50928">
    <property type="entry name" value="ABC_TM1"/>
    <property type="match status" value="1"/>
</dbReference>
<evidence type="ECO:0000256" key="3">
    <source>
        <dbReference type="ARBA" id="ARBA00022448"/>
    </source>
</evidence>
<dbReference type="RefSeq" id="WP_054746041.1">
    <property type="nucleotide sequence ID" value="NZ_AZCV01000004.1"/>
</dbReference>
<gene>
    <name evidence="11" type="ORF">FC62_GL001235</name>
</gene>
<keyword evidence="6 9" id="KW-0812">Transmembrane</keyword>
<dbReference type="SUPFAM" id="SSF161098">
    <property type="entry name" value="MetI-like"/>
    <property type="match status" value="1"/>
</dbReference>
<evidence type="ECO:0000256" key="7">
    <source>
        <dbReference type="ARBA" id="ARBA00022989"/>
    </source>
</evidence>
<accession>A0A0R1GTV5</accession>
<sequence>MAHKSTTHTRSGQKRRNSIWINALTVVLGIVWILPVIWIILTSLRGEGGAFVQYFVPKSFTFQNYITLFQNPDYPFLQWFLNTLLVSSVTCVISTLITISMAYSLSRLRFRFRGPFLKIALVLNMFPGFMSMIAIYYILKAVNLNQSLIALILVYSSGAALGFYIAKGFFDTIPMALDESAMIDGATKFQIFTKITLPLSKPIIVYTALMSFMGPWMDFIFAKVILGDATHKYTTAIGLYSMMTKTTANSLFMTFTAGCVVIAIPITILFIFMQRYYVEGITSGAVKG</sequence>
<evidence type="ECO:0000259" key="10">
    <source>
        <dbReference type="PROSITE" id="PS50928"/>
    </source>
</evidence>
<feature type="transmembrane region" description="Helical" evidence="9">
    <location>
        <begin position="251"/>
        <end position="272"/>
    </location>
</feature>
<evidence type="ECO:0000256" key="9">
    <source>
        <dbReference type="RuleBase" id="RU363032"/>
    </source>
</evidence>
<keyword evidence="7 9" id="KW-1133">Transmembrane helix</keyword>
<feature type="transmembrane region" description="Helical" evidence="9">
    <location>
        <begin position="116"/>
        <end position="139"/>
    </location>
</feature>
<dbReference type="EMBL" id="AZCV01000004">
    <property type="protein sequence ID" value="KRK37622.1"/>
    <property type="molecule type" value="Genomic_DNA"/>
</dbReference>
<feature type="transmembrane region" description="Helical" evidence="9">
    <location>
        <begin position="145"/>
        <end position="166"/>
    </location>
</feature>
<dbReference type="GO" id="GO:0015423">
    <property type="term" value="F:ABC-type maltose transporter activity"/>
    <property type="evidence" value="ECO:0007669"/>
    <property type="project" value="TreeGrafter"/>
</dbReference>
<evidence type="ECO:0000256" key="2">
    <source>
        <dbReference type="ARBA" id="ARBA00009047"/>
    </source>
</evidence>
<comment type="subcellular location">
    <subcellularLocation>
        <location evidence="1 9">Cell membrane</location>
        <topology evidence="1 9">Multi-pass membrane protein</topology>
    </subcellularLocation>
</comment>
<evidence type="ECO:0000256" key="1">
    <source>
        <dbReference type="ARBA" id="ARBA00004651"/>
    </source>
</evidence>
<dbReference type="GO" id="GO:0005886">
    <property type="term" value="C:plasma membrane"/>
    <property type="evidence" value="ECO:0007669"/>
    <property type="project" value="UniProtKB-SubCell"/>
</dbReference>
<dbReference type="AlphaFoldDB" id="A0A0R1GTV5"/>
<dbReference type="InterPro" id="IPR000515">
    <property type="entry name" value="MetI-like"/>
</dbReference>
<dbReference type="InterPro" id="IPR035906">
    <property type="entry name" value="MetI-like_sf"/>
</dbReference>
<dbReference type="PATRIC" id="fig|1423722.3.peg.1259"/>
<evidence type="ECO:0000256" key="8">
    <source>
        <dbReference type="ARBA" id="ARBA00023136"/>
    </source>
</evidence>
<dbReference type="Proteomes" id="UP000050909">
    <property type="component" value="Unassembled WGS sequence"/>
</dbReference>
<proteinExistence type="inferred from homology"/>
<dbReference type="InterPro" id="IPR050901">
    <property type="entry name" value="BP-dep_ABC_trans_perm"/>
</dbReference>
<evidence type="ECO:0000256" key="6">
    <source>
        <dbReference type="ARBA" id="ARBA00022692"/>
    </source>
</evidence>
<dbReference type="PANTHER" id="PTHR32243:SF50">
    <property type="entry name" value="MALTOSE_MALTODEXTRIN TRANSPORT SYSTEM PERMEASE PROTEIN MALG"/>
    <property type="match status" value="1"/>
</dbReference>
<name>A0A0R1GTV5_9LACO</name>
<keyword evidence="3 9" id="KW-0813">Transport</keyword>
<reference evidence="11 12" key="1">
    <citation type="journal article" date="2015" name="Genome Announc.">
        <title>Expanding the biotechnology potential of lactobacilli through comparative genomics of 213 strains and associated genera.</title>
        <authorList>
            <person name="Sun Z."/>
            <person name="Harris H.M."/>
            <person name="McCann A."/>
            <person name="Guo C."/>
            <person name="Argimon S."/>
            <person name="Zhang W."/>
            <person name="Yang X."/>
            <person name="Jeffery I.B."/>
            <person name="Cooney J.C."/>
            <person name="Kagawa T.F."/>
            <person name="Liu W."/>
            <person name="Song Y."/>
            <person name="Salvetti E."/>
            <person name="Wrobel A."/>
            <person name="Rasinkangas P."/>
            <person name="Parkhill J."/>
            <person name="Rea M.C."/>
            <person name="O'Sullivan O."/>
            <person name="Ritari J."/>
            <person name="Douillard F.P."/>
            <person name="Paul Ross R."/>
            <person name="Yang R."/>
            <person name="Briner A.E."/>
            <person name="Felis G.E."/>
            <person name="de Vos W.M."/>
            <person name="Barrangou R."/>
            <person name="Klaenhammer T.R."/>
            <person name="Caufield P.W."/>
            <person name="Cui Y."/>
            <person name="Zhang H."/>
            <person name="O'Toole P.W."/>
        </authorList>
    </citation>
    <scope>NUCLEOTIDE SEQUENCE [LARGE SCALE GENOMIC DNA]</scope>
    <source>
        <strain evidence="11 12">DSM 20534</strain>
    </source>
</reference>
<keyword evidence="5" id="KW-0762">Sugar transport</keyword>
<feature type="domain" description="ABC transmembrane type-1" evidence="10">
    <location>
        <begin position="80"/>
        <end position="273"/>
    </location>
</feature>
<keyword evidence="4" id="KW-1003">Cell membrane</keyword>
<organism evidence="11 12">
    <name type="scientific">Amylolactobacillus amylotrophicus DSM 20534</name>
    <dbReference type="NCBI Taxonomy" id="1423722"/>
    <lineage>
        <taxon>Bacteria</taxon>
        <taxon>Bacillati</taxon>
        <taxon>Bacillota</taxon>
        <taxon>Bacilli</taxon>
        <taxon>Lactobacillales</taxon>
        <taxon>Lactobacillaceae</taxon>
        <taxon>Amylolactobacillus</taxon>
    </lineage>
</organism>
<evidence type="ECO:0000256" key="4">
    <source>
        <dbReference type="ARBA" id="ARBA00022475"/>
    </source>
</evidence>
<dbReference type="Pfam" id="PF00528">
    <property type="entry name" value="BPD_transp_1"/>
    <property type="match status" value="1"/>
</dbReference>
<keyword evidence="8 9" id="KW-0472">Membrane</keyword>
<dbReference type="GO" id="GO:0042956">
    <property type="term" value="P:maltodextrin transmembrane transport"/>
    <property type="evidence" value="ECO:0007669"/>
    <property type="project" value="TreeGrafter"/>
</dbReference>
<dbReference type="Gene3D" id="1.10.3720.10">
    <property type="entry name" value="MetI-like"/>
    <property type="match status" value="1"/>
</dbReference>
<comment type="similarity">
    <text evidence="2">Belongs to the binding-protein-dependent transport system permease family. MalFG subfamily.</text>
</comment>